<dbReference type="Pfam" id="PF01654">
    <property type="entry name" value="Cyt_bd_oxida_I"/>
    <property type="match status" value="1"/>
</dbReference>
<evidence type="ECO:0000256" key="6">
    <source>
        <dbReference type="ARBA" id="ARBA00022692"/>
    </source>
</evidence>
<evidence type="ECO:0000256" key="11">
    <source>
        <dbReference type="ARBA" id="ARBA00023136"/>
    </source>
</evidence>
<evidence type="ECO:0000256" key="1">
    <source>
        <dbReference type="ARBA" id="ARBA00004651"/>
    </source>
</evidence>
<dbReference type="InterPro" id="IPR002585">
    <property type="entry name" value="Cyt-d_ubiquinol_oxidase_su_1"/>
</dbReference>
<name>A0ABU9BW25_9BURK</name>
<evidence type="ECO:0000256" key="5">
    <source>
        <dbReference type="ARBA" id="ARBA00022617"/>
    </source>
</evidence>
<feature type="transmembrane region" description="Helical" evidence="12">
    <location>
        <begin position="216"/>
        <end position="237"/>
    </location>
</feature>
<organism evidence="13 14">
    <name type="scientific">Ideonella lacteola</name>
    <dbReference type="NCBI Taxonomy" id="2984193"/>
    <lineage>
        <taxon>Bacteria</taxon>
        <taxon>Pseudomonadati</taxon>
        <taxon>Pseudomonadota</taxon>
        <taxon>Betaproteobacteria</taxon>
        <taxon>Burkholderiales</taxon>
        <taxon>Sphaerotilaceae</taxon>
        <taxon>Ideonella</taxon>
    </lineage>
</organism>
<evidence type="ECO:0000256" key="9">
    <source>
        <dbReference type="ARBA" id="ARBA00022989"/>
    </source>
</evidence>
<keyword evidence="11 12" id="KW-0472">Membrane</keyword>
<evidence type="ECO:0000256" key="7">
    <source>
        <dbReference type="ARBA" id="ARBA00022723"/>
    </source>
</evidence>
<feature type="transmembrane region" description="Helical" evidence="12">
    <location>
        <begin position="130"/>
        <end position="153"/>
    </location>
</feature>
<comment type="subcellular location">
    <subcellularLocation>
        <location evidence="12">Cell inner membrane</location>
    </subcellularLocation>
    <subcellularLocation>
        <location evidence="1">Cell membrane</location>
        <topology evidence="1">Multi-pass membrane protein</topology>
    </subcellularLocation>
</comment>
<accession>A0ABU9BW25</accession>
<dbReference type="EMBL" id="JBBUTG010000024">
    <property type="protein sequence ID" value="MEK8034071.1"/>
    <property type="molecule type" value="Genomic_DNA"/>
</dbReference>
<dbReference type="Proteomes" id="UP001371218">
    <property type="component" value="Unassembled WGS sequence"/>
</dbReference>
<comment type="similarity">
    <text evidence="2 12">Belongs to the cytochrome ubiquinol oxidase subunit 1 family.</text>
</comment>
<evidence type="ECO:0000256" key="2">
    <source>
        <dbReference type="ARBA" id="ARBA00009819"/>
    </source>
</evidence>
<dbReference type="PANTHER" id="PTHR30365">
    <property type="entry name" value="CYTOCHROME D UBIQUINOL OXIDASE"/>
    <property type="match status" value="1"/>
</dbReference>
<dbReference type="PANTHER" id="PTHR30365:SF14">
    <property type="entry name" value="CYTOCHROME BD MENAQUINOL OXIDASE SUBUNIT I-RELATED"/>
    <property type="match status" value="1"/>
</dbReference>
<keyword evidence="9 12" id="KW-1133">Transmembrane helix</keyword>
<evidence type="ECO:0000313" key="14">
    <source>
        <dbReference type="Proteomes" id="UP001371218"/>
    </source>
</evidence>
<reference evidence="13 14" key="1">
    <citation type="submission" date="2024-04" db="EMBL/GenBank/DDBJ databases">
        <title>Novel species of the genus Ideonella isolated from streams.</title>
        <authorList>
            <person name="Lu H."/>
        </authorList>
    </citation>
    <scope>NUCLEOTIDE SEQUENCE [LARGE SCALE GENOMIC DNA]</scope>
    <source>
        <strain evidence="13 14">DXS29W</strain>
    </source>
</reference>
<evidence type="ECO:0000256" key="8">
    <source>
        <dbReference type="ARBA" id="ARBA00022982"/>
    </source>
</evidence>
<keyword evidence="10 12" id="KW-0408">Iron</keyword>
<gene>
    <name evidence="13" type="ORF">AACH06_24875</name>
</gene>
<feature type="transmembrane region" description="Helical" evidence="12">
    <location>
        <begin position="20"/>
        <end position="42"/>
    </location>
</feature>
<keyword evidence="6 12" id="KW-0812">Transmembrane</keyword>
<feature type="transmembrane region" description="Helical" evidence="12">
    <location>
        <begin position="457"/>
        <end position="482"/>
    </location>
</feature>
<protein>
    <submittedName>
        <fullName evidence="13">Cytochrome ubiquinol oxidase subunit I</fullName>
    </submittedName>
</protein>
<evidence type="ECO:0000256" key="10">
    <source>
        <dbReference type="ARBA" id="ARBA00023004"/>
    </source>
</evidence>
<evidence type="ECO:0000313" key="13">
    <source>
        <dbReference type="EMBL" id="MEK8034071.1"/>
    </source>
</evidence>
<keyword evidence="8 12" id="KW-0249">Electron transport</keyword>
<evidence type="ECO:0000256" key="4">
    <source>
        <dbReference type="ARBA" id="ARBA00022475"/>
    </source>
</evidence>
<dbReference type="PIRSF" id="PIRSF006446">
    <property type="entry name" value="Cyt_quinol_oxidase_1"/>
    <property type="match status" value="1"/>
</dbReference>
<sequence>MTAEEFLNLTARWMFGLSAGFHFLFVPLSIGLLAQVTVLRTVHATQHDRSHEAAAAYWSKYFVLAWLLGMLTGYPLRMQLTTYWITFMTQAAPVLEAVMKVESFLLWPMIALVLVNTFAGRWLDPRARAACCWLLLGIVTTQSMCILSVNAWMQVPAVLPHDADQRPVSERLAMLLVHPVTLNKAWHTISAAMVCGSFFVFAVAGLWTLSHRHRSVARASIGVAVWLGLAGSVSTLWSGHTGAAHVAHLQPMKFAAIEGHWRSTSNPSPLILWARPMEGEARNLNVLEIPTLGSLLRDGSLAPSPGVLDLRDRLIGIAPPSVNGVVDPQFSGLANLEEVVAARMGSRWARLSREEQVAAVADAARPPVSVLFVLFRVMVASGVACLVLCALAVWFRRRLCEGRAPTLSVLLVALSPLPWIAILCGWAVAEIGRQPWTIYGKLPTAMAGGLPSAHHGFVAWTTMIVAVAELTLLFGAAAASIWHLGPAGRKKGSHVIRDRLRPTKSAARRLGLAGTGSVEPRT</sequence>
<evidence type="ECO:0000256" key="12">
    <source>
        <dbReference type="PIRNR" id="PIRNR006446"/>
    </source>
</evidence>
<feature type="transmembrane region" description="Helical" evidence="12">
    <location>
        <begin position="185"/>
        <end position="209"/>
    </location>
</feature>
<keyword evidence="14" id="KW-1185">Reference proteome</keyword>
<dbReference type="RefSeq" id="WP_341428497.1">
    <property type="nucleotide sequence ID" value="NZ_JBBUTG010000024.1"/>
</dbReference>
<feature type="transmembrane region" description="Helical" evidence="12">
    <location>
        <begin position="104"/>
        <end position="123"/>
    </location>
</feature>
<keyword evidence="7 12" id="KW-0479">Metal-binding</keyword>
<keyword evidence="5 12" id="KW-0349">Heme</keyword>
<comment type="caution">
    <text evidence="13">The sequence shown here is derived from an EMBL/GenBank/DDBJ whole genome shotgun (WGS) entry which is preliminary data.</text>
</comment>
<feature type="transmembrane region" description="Helical" evidence="12">
    <location>
        <begin position="54"/>
        <end position="74"/>
    </location>
</feature>
<feature type="transmembrane region" description="Helical" evidence="12">
    <location>
        <begin position="407"/>
        <end position="429"/>
    </location>
</feature>
<evidence type="ECO:0000256" key="3">
    <source>
        <dbReference type="ARBA" id="ARBA00022448"/>
    </source>
</evidence>
<proteinExistence type="inferred from homology"/>
<keyword evidence="4 12" id="KW-1003">Cell membrane</keyword>
<keyword evidence="3 12" id="KW-0813">Transport</keyword>
<feature type="transmembrane region" description="Helical" evidence="12">
    <location>
        <begin position="373"/>
        <end position="395"/>
    </location>
</feature>